<dbReference type="EMBL" id="JACHWS010000002">
    <property type="protein sequence ID" value="MBB3038061.1"/>
    <property type="molecule type" value="Genomic_DNA"/>
</dbReference>
<dbReference type="Proteomes" id="UP000567922">
    <property type="component" value="Unassembled WGS sequence"/>
</dbReference>
<dbReference type="OrthoDB" id="9809635at2"/>
<reference evidence="2 3" key="1">
    <citation type="submission" date="2020-08" db="EMBL/GenBank/DDBJ databases">
        <title>Sequencing the genomes of 1000 actinobacteria strains.</title>
        <authorList>
            <person name="Klenk H.-P."/>
        </authorList>
    </citation>
    <scope>NUCLEOTIDE SEQUENCE [LARGE SCALE GENOMIC DNA]</scope>
    <source>
        <strain evidence="2 3">DSM 45258</strain>
    </source>
</reference>
<dbReference type="SUPFAM" id="SSF56601">
    <property type="entry name" value="beta-lactamase/transpeptidase-like"/>
    <property type="match status" value="1"/>
</dbReference>
<evidence type="ECO:0000259" key="1">
    <source>
        <dbReference type="Pfam" id="PF00144"/>
    </source>
</evidence>
<evidence type="ECO:0000313" key="3">
    <source>
        <dbReference type="Proteomes" id="UP000567922"/>
    </source>
</evidence>
<dbReference type="AlphaFoldDB" id="A0A839RQB7"/>
<dbReference type="PANTHER" id="PTHR43319:SF3">
    <property type="entry name" value="BETA-LACTAMASE-RELATED DOMAIN-CONTAINING PROTEIN"/>
    <property type="match status" value="1"/>
</dbReference>
<dbReference type="Pfam" id="PF00144">
    <property type="entry name" value="Beta-lactamase"/>
    <property type="match status" value="1"/>
</dbReference>
<gene>
    <name evidence="2" type="ORF">FHU29_002510</name>
</gene>
<evidence type="ECO:0000313" key="2">
    <source>
        <dbReference type="EMBL" id="MBB3038061.1"/>
    </source>
</evidence>
<dbReference type="Gene3D" id="3.40.710.10">
    <property type="entry name" value="DD-peptidase/beta-lactamase superfamily"/>
    <property type="match status" value="1"/>
</dbReference>
<protein>
    <submittedName>
        <fullName evidence="2">CubicO group peptidase (Beta-lactamase class C family)</fullName>
    </submittedName>
</protein>
<comment type="caution">
    <text evidence="2">The sequence shown here is derived from an EMBL/GenBank/DDBJ whole genome shotgun (WGS) entry which is preliminary data.</text>
</comment>
<dbReference type="PANTHER" id="PTHR43319">
    <property type="entry name" value="BETA-LACTAMASE-RELATED"/>
    <property type="match status" value="1"/>
</dbReference>
<dbReference type="RefSeq" id="WP_064439945.1">
    <property type="nucleotide sequence ID" value="NZ_BDDI01000006.1"/>
</dbReference>
<proteinExistence type="predicted"/>
<organism evidence="2 3">
    <name type="scientific">Hoyosella altamirensis</name>
    <dbReference type="NCBI Taxonomy" id="616997"/>
    <lineage>
        <taxon>Bacteria</taxon>
        <taxon>Bacillati</taxon>
        <taxon>Actinomycetota</taxon>
        <taxon>Actinomycetes</taxon>
        <taxon>Mycobacteriales</taxon>
        <taxon>Hoyosellaceae</taxon>
        <taxon>Hoyosella</taxon>
    </lineage>
</organism>
<dbReference type="InterPro" id="IPR001466">
    <property type="entry name" value="Beta-lactam-related"/>
</dbReference>
<feature type="domain" description="Beta-lactamase-related" evidence="1">
    <location>
        <begin position="28"/>
        <end position="405"/>
    </location>
</feature>
<keyword evidence="3" id="KW-1185">Reference proteome</keyword>
<dbReference type="InterPro" id="IPR052907">
    <property type="entry name" value="Beta-lactamase/esterase"/>
</dbReference>
<dbReference type="InterPro" id="IPR012338">
    <property type="entry name" value="Beta-lactam/transpept-like"/>
</dbReference>
<accession>A0A839RQB7</accession>
<name>A0A839RQB7_9ACTN</name>
<sequence>MAATKVEIHGDADEGLGAVVDEFRVNFEKHGEIGASLAVFQHGKPIVDVWAGVRDRRRRLPWERDTWVPVFSTTKGIAALVVAAGVSKGFLDYDARIVDYWPEFACHGKENITLRQLLDHQAGLAAIESPLRTADLHDLDQLAEVLAAEKPRWRPGTRHGYHAISLGFYLNEVFRRAEPRGRTLGQYLADEIAGPHKAQFMIGVPEGTEFDNVAVLERTHRRLVVNNITEVPWRIGVDVALHAAARRPQLSVQALTNPKVGFPHHATRPSFLTPELPSSNGLGTARGVAKLYSAAVSSGPTDILTEEVRTALAAASKRGDVPDDDLVLHVPSRYLLGFRKPHPTFRFGSAPGPDDGDGRAFGTTGIGGSMGFADPATGIGFGYTMNQLGVAMLDEPRNRRIRNALFRAIGA</sequence>